<dbReference type="AlphaFoldDB" id="A0A0F0HAW2"/>
<sequence>MTSPKESGTPGTITAGYWLVVTGTALSVLAALYVLLNKQQLIDAAAKINQDPKVTQDMIVSTITGLVVVSLVVTVVLAGLGVWLAGKVRSGLKKSRTGLMITLLIDLFFQMITNTLAIATVLVAVAGLVLFYFRPSTDYLTAREQTS</sequence>
<feature type="transmembrane region" description="Helical" evidence="1">
    <location>
        <begin position="107"/>
        <end position="133"/>
    </location>
</feature>
<evidence type="ECO:0000313" key="3">
    <source>
        <dbReference type="Proteomes" id="UP000033393"/>
    </source>
</evidence>
<organism evidence="2 3">
    <name type="scientific">Lentzea aerocolonigenes</name>
    <name type="common">Lechevalieria aerocolonigenes</name>
    <name type="synonym">Saccharothrix aerocolonigenes</name>
    <dbReference type="NCBI Taxonomy" id="68170"/>
    <lineage>
        <taxon>Bacteria</taxon>
        <taxon>Bacillati</taxon>
        <taxon>Actinomycetota</taxon>
        <taxon>Actinomycetes</taxon>
        <taxon>Pseudonocardiales</taxon>
        <taxon>Pseudonocardiaceae</taxon>
        <taxon>Lentzea</taxon>
    </lineage>
</organism>
<feature type="transmembrane region" description="Helical" evidence="1">
    <location>
        <begin position="57"/>
        <end position="85"/>
    </location>
</feature>
<name>A0A0F0HAW2_LENAE</name>
<comment type="caution">
    <text evidence="2">The sequence shown here is derived from an EMBL/GenBank/DDBJ whole genome shotgun (WGS) entry which is preliminary data.</text>
</comment>
<evidence type="ECO:0000313" key="2">
    <source>
        <dbReference type="EMBL" id="KJK52834.1"/>
    </source>
</evidence>
<dbReference type="EMBL" id="JYJG01000007">
    <property type="protein sequence ID" value="KJK52834.1"/>
    <property type="molecule type" value="Genomic_DNA"/>
</dbReference>
<protein>
    <recommendedName>
        <fullName evidence="4">DUF4064 domain-containing protein</fullName>
    </recommendedName>
</protein>
<dbReference type="Proteomes" id="UP000033393">
    <property type="component" value="Unassembled WGS sequence"/>
</dbReference>
<keyword evidence="1" id="KW-1133">Transmembrane helix</keyword>
<feature type="transmembrane region" description="Helical" evidence="1">
    <location>
        <begin position="15"/>
        <end position="36"/>
    </location>
</feature>
<evidence type="ECO:0000256" key="1">
    <source>
        <dbReference type="SAM" id="Phobius"/>
    </source>
</evidence>
<evidence type="ECO:0008006" key="4">
    <source>
        <dbReference type="Google" id="ProtNLM"/>
    </source>
</evidence>
<reference evidence="2 3" key="1">
    <citation type="submission" date="2015-02" db="EMBL/GenBank/DDBJ databases">
        <authorList>
            <person name="Ju K.-S."/>
            <person name="Doroghazi J.R."/>
            <person name="Metcalf W."/>
        </authorList>
    </citation>
    <scope>NUCLEOTIDE SEQUENCE [LARGE SCALE GENOMIC DNA]</scope>
    <source>
        <strain evidence="2 3">NRRL B-16140</strain>
    </source>
</reference>
<keyword evidence="3" id="KW-1185">Reference proteome</keyword>
<keyword evidence="1" id="KW-0812">Transmembrane</keyword>
<dbReference type="PATRIC" id="fig|68170.10.peg.3655"/>
<dbReference type="RefSeq" id="WP_045309679.1">
    <property type="nucleotide sequence ID" value="NZ_JYJG01000007.1"/>
</dbReference>
<accession>A0A0F0HAW2</accession>
<proteinExistence type="predicted"/>
<gene>
    <name evidence="2" type="ORF">UK23_02405</name>
</gene>
<keyword evidence="1" id="KW-0472">Membrane</keyword>